<evidence type="ECO:0000259" key="8">
    <source>
        <dbReference type="Pfam" id="PF25975"/>
    </source>
</evidence>
<evidence type="ECO:0000259" key="5">
    <source>
        <dbReference type="Pfam" id="PF25869"/>
    </source>
</evidence>
<keyword evidence="10" id="KW-1185">Reference proteome</keyword>
<sequence length="471" mass="51155">MKNFRWFTATLVLFALAIFLGYEIGSRDVTLAGSSSKAATDSSTSERKVLYWKAPMDANFRRDQPGKSPMGMDLVPVYASEDENGESSDVKISPAVVNNLGVRTEEVQQGALSNRLETVGYVTYDEDTITSINTRADGWVEKLAVKTVGSAVDSGQMLYELFSPKLETAQREYQTALKSGSQSLIAASRQRMRSLGFTANQIANAKRGQDISDRVSRRAPTSGVVVELNIREGAYVQPATQVMKLADLSKVWVQVEIDEGSAALIEKGQPVIARFEAFPGQQWKGTVDYIYPAVDEKTRTVKVRVRFDNPDRKLQPNMYAHVTIRTASRNDAVIVPQMALIRTGQSQRVIVALGDGRFDVCPVEVGASSGNWVEILAGLHAGQRVVTSAQFMLDSEANVDAAALRLGNDKPGCTAEQTSTESDMASMSMPNSDTSKSETAAKTPSTTSSHGMSNMNMGTAAQIEPNKAEQP</sequence>
<evidence type="ECO:0000313" key="10">
    <source>
        <dbReference type="Proteomes" id="UP001460888"/>
    </source>
</evidence>
<dbReference type="InterPro" id="IPR045800">
    <property type="entry name" value="HMBD"/>
</dbReference>
<proteinExistence type="inferred from homology"/>
<comment type="caution">
    <text evidence="9">The sequence shown here is derived from an EMBL/GenBank/DDBJ whole genome shotgun (WGS) entry which is preliminary data.</text>
</comment>
<dbReference type="Pfam" id="PF25919">
    <property type="entry name" value="BSH_CusB"/>
    <property type="match status" value="1"/>
</dbReference>
<evidence type="ECO:0000259" key="4">
    <source>
        <dbReference type="Pfam" id="PF19335"/>
    </source>
</evidence>
<feature type="region of interest" description="Disordered" evidence="3">
    <location>
        <begin position="408"/>
        <end position="471"/>
    </location>
</feature>
<feature type="domain" description="Heavy metal binding" evidence="4">
    <location>
        <begin position="51"/>
        <end position="77"/>
    </location>
</feature>
<dbReference type="Proteomes" id="UP001460888">
    <property type="component" value="Unassembled WGS sequence"/>
</dbReference>
<dbReference type="EMBL" id="APND01000004">
    <property type="protein sequence ID" value="MES1930436.1"/>
    <property type="molecule type" value="Genomic_DNA"/>
</dbReference>
<evidence type="ECO:0000313" key="9">
    <source>
        <dbReference type="EMBL" id="MES1930436.1"/>
    </source>
</evidence>
<evidence type="ECO:0000256" key="2">
    <source>
        <dbReference type="ARBA" id="ARBA00022448"/>
    </source>
</evidence>
<dbReference type="PANTHER" id="PTHR30097">
    <property type="entry name" value="CATION EFFLUX SYSTEM PROTEIN CUSB"/>
    <property type="match status" value="1"/>
</dbReference>
<dbReference type="Pfam" id="PF25975">
    <property type="entry name" value="CzcB_C"/>
    <property type="match status" value="1"/>
</dbReference>
<dbReference type="InterPro" id="IPR058790">
    <property type="entry name" value="BSH_CusB"/>
</dbReference>
<feature type="compositionally biased region" description="Polar residues" evidence="3">
    <location>
        <begin position="415"/>
        <end position="459"/>
    </location>
</feature>
<comment type="similarity">
    <text evidence="1">Belongs to the membrane fusion protein (MFP) (TC 8.A.1) family.</text>
</comment>
<feature type="domain" description="CusB-like barrel-sandwich hybrid" evidence="6">
    <location>
        <begin position="130"/>
        <end position="245"/>
    </location>
</feature>
<evidence type="ECO:0000256" key="3">
    <source>
        <dbReference type="SAM" id="MobiDB-lite"/>
    </source>
</evidence>
<feature type="domain" description="CzcB-like C-terminal circularly permuted SH3-like" evidence="8">
    <location>
        <begin position="333"/>
        <end position="393"/>
    </location>
</feature>
<feature type="domain" description="CusB-like three alpha-helical bundle" evidence="5">
    <location>
        <begin position="168"/>
        <end position="209"/>
    </location>
</feature>
<dbReference type="SUPFAM" id="SSF111369">
    <property type="entry name" value="HlyD-like secretion proteins"/>
    <property type="match status" value="1"/>
</dbReference>
<organism evidence="9 10">
    <name type="scientific">Salinisphaera dokdonensis CL-ES53</name>
    <dbReference type="NCBI Taxonomy" id="1304272"/>
    <lineage>
        <taxon>Bacteria</taxon>
        <taxon>Pseudomonadati</taxon>
        <taxon>Pseudomonadota</taxon>
        <taxon>Gammaproteobacteria</taxon>
        <taxon>Salinisphaerales</taxon>
        <taxon>Salinisphaeraceae</taxon>
        <taxon>Salinisphaera</taxon>
    </lineage>
</organism>
<protein>
    <submittedName>
        <fullName evidence="9">RND family efflux transporter MFP subunit</fullName>
    </submittedName>
</protein>
<dbReference type="Gene3D" id="2.40.420.20">
    <property type="match status" value="1"/>
</dbReference>
<evidence type="ECO:0000256" key="1">
    <source>
        <dbReference type="ARBA" id="ARBA00009477"/>
    </source>
</evidence>
<gene>
    <name evidence="9" type="ORF">SADO_14323</name>
</gene>
<dbReference type="InterPro" id="IPR058792">
    <property type="entry name" value="Beta-barrel_RND_2"/>
</dbReference>
<dbReference type="InterPro" id="IPR058649">
    <property type="entry name" value="CzcB_C"/>
</dbReference>
<dbReference type="PANTHER" id="PTHR30097:SF15">
    <property type="entry name" value="CATION EFFLUX SYSTEM PROTEIN CUSB"/>
    <property type="match status" value="1"/>
</dbReference>
<dbReference type="InterPro" id="IPR051909">
    <property type="entry name" value="MFP_Cation_Efflux"/>
</dbReference>
<dbReference type="Gene3D" id="6.10.140.730">
    <property type="match status" value="1"/>
</dbReference>
<dbReference type="Pfam" id="PF25954">
    <property type="entry name" value="Beta-barrel_RND_2"/>
    <property type="match status" value="1"/>
</dbReference>
<dbReference type="Pfam" id="PF25869">
    <property type="entry name" value="3HB_CusB"/>
    <property type="match status" value="1"/>
</dbReference>
<dbReference type="RefSeq" id="WP_353112624.1">
    <property type="nucleotide sequence ID" value="NZ_APND01000004.1"/>
</dbReference>
<evidence type="ECO:0000259" key="6">
    <source>
        <dbReference type="Pfam" id="PF25919"/>
    </source>
</evidence>
<accession>A0ABV2B3H7</accession>
<feature type="domain" description="CusB-like beta-barrel" evidence="7">
    <location>
        <begin position="250"/>
        <end position="327"/>
    </location>
</feature>
<dbReference type="InterPro" id="IPR058791">
    <property type="entry name" value="3HB_CusB"/>
</dbReference>
<dbReference type="Pfam" id="PF19335">
    <property type="entry name" value="HMBD"/>
    <property type="match status" value="1"/>
</dbReference>
<dbReference type="InterPro" id="IPR006143">
    <property type="entry name" value="RND_pump_MFP"/>
</dbReference>
<keyword evidence="2" id="KW-0813">Transport</keyword>
<evidence type="ECO:0000259" key="7">
    <source>
        <dbReference type="Pfam" id="PF25954"/>
    </source>
</evidence>
<dbReference type="NCBIfam" id="TIGR01730">
    <property type="entry name" value="RND_mfp"/>
    <property type="match status" value="1"/>
</dbReference>
<reference evidence="9 10" key="1">
    <citation type="submission" date="2013-03" db="EMBL/GenBank/DDBJ databases">
        <title>Salinisphaera dokdonensis CL-ES53 Genome Sequencing.</title>
        <authorList>
            <person name="Li C."/>
            <person name="Lai Q."/>
            <person name="Shao Z."/>
        </authorList>
    </citation>
    <scope>NUCLEOTIDE SEQUENCE [LARGE SCALE GENOMIC DNA]</scope>
    <source>
        <strain evidence="9 10">CL-ES53</strain>
    </source>
</reference>
<name>A0ABV2B3H7_9GAMM</name>
<dbReference type="Gene3D" id="2.40.30.170">
    <property type="match status" value="1"/>
</dbReference>